<evidence type="ECO:0000256" key="1">
    <source>
        <dbReference type="ARBA" id="ARBA00004823"/>
    </source>
</evidence>
<reference evidence="14" key="1">
    <citation type="journal article" date="2019" name="Int. J. Syst. Evol. Microbiol.">
        <title>The Global Catalogue of Microorganisms (GCM) 10K type strain sequencing project: providing services to taxonomists for standard genome sequencing and annotation.</title>
        <authorList>
            <consortium name="The Broad Institute Genomics Platform"/>
            <consortium name="The Broad Institute Genome Sequencing Center for Infectious Disease"/>
            <person name="Wu L."/>
            <person name="Ma J."/>
        </authorList>
    </citation>
    <scope>NUCLEOTIDE SEQUENCE [LARGE SCALE GENOMIC DNA]</scope>
    <source>
        <strain evidence="14">KCTC 52660</strain>
    </source>
</reference>
<keyword evidence="13" id="KW-0413">Isomerase</keyword>
<dbReference type="InterPro" id="IPR054566">
    <property type="entry name" value="ManC/GMP-like_b-helix"/>
</dbReference>
<dbReference type="EMBL" id="JBHRSQ010000014">
    <property type="protein sequence ID" value="MFC2992535.1"/>
    <property type="molecule type" value="Genomic_DNA"/>
</dbReference>
<evidence type="ECO:0000259" key="12">
    <source>
        <dbReference type="Pfam" id="PF22640"/>
    </source>
</evidence>
<evidence type="ECO:0000256" key="6">
    <source>
        <dbReference type="ARBA" id="ARBA00022741"/>
    </source>
</evidence>
<keyword evidence="14" id="KW-1185">Reference proteome</keyword>
<dbReference type="PANTHER" id="PTHR46390">
    <property type="entry name" value="MANNOSE-1-PHOSPHATE GUANYLYLTRANSFERASE"/>
    <property type="match status" value="1"/>
</dbReference>
<dbReference type="GO" id="GO:0004475">
    <property type="term" value="F:mannose-1-phosphate guanylyltransferase (GTP) activity"/>
    <property type="evidence" value="ECO:0007669"/>
    <property type="project" value="UniProtKB-EC"/>
</dbReference>
<organism evidence="13 14">
    <name type="scientific">Halomonas tibetensis</name>
    <dbReference type="NCBI Taxonomy" id="2259590"/>
    <lineage>
        <taxon>Bacteria</taxon>
        <taxon>Pseudomonadati</taxon>
        <taxon>Pseudomonadota</taxon>
        <taxon>Gammaproteobacteria</taxon>
        <taxon>Oceanospirillales</taxon>
        <taxon>Halomonadaceae</taxon>
        <taxon>Halomonas</taxon>
    </lineage>
</organism>
<dbReference type="InterPro" id="IPR014710">
    <property type="entry name" value="RmlC-like_jellyroll"/>
</dbReference>
<evidence type="ECO:0000259" key="10">
    <source>
        <dbReference type="Pfam" id="PF00483"/>
    </source>
</evidence>
<comment type="pathway">
    <text evidence="1">Nucleotide-sugar biosynthesis; GDP-alpha-D-mannose biosynthesis; GDP-alpha-D-mannose from alpha-D-mannose 1-phosphate (GTP route): step 1/1.</text>
</comment>
<dbReference type="InterPro" id="IPR051161">
    <property type="entry name" value="Mannose-6P_isomerase_type2"/>
</dbReference>
<evidence type="ECO:0000256" key="5">
    <source>
        <dbReference type="ARBA" id="ARBA00022695"/>
    </source>
</evidence>
<evidence type="ECO:0000256" key="3">
    <source>
        <dbReference type="ARBA" id="ARBA00012387"/>
    </source>
</evidence>
<evidence type="ECO:0000256" key="7">
    <source>
        <dbReference type="ARBA" id="ARBA00023134"/>
    </source>
</evidence>
<dbReference type="Pfam" id="PF01050">
    <property type="entry name" value="MannoseP_isomer"/>
    <property type="match status" value="1"/>
</dbReference>
<protein>
    <recommendedName>
        <fullName evidence="3">mannose-1-phosphate guanylyltransferase</fullName>
        <ecNumber evidence="3">2.7.7.13</ecNumber>
    </recommendedName>
</protein>
<dbReference type="SUPFAM" id="SSF51182">
    <property type="entry name" value="RmlC-like cupins"/>
    <property type="match status" value="1"/>
</dbReference>
<comment type="caution">
    <text evidence="13">The sequence shown here is derived from an EMBL/GenBank/DDBJ whole genome shotgun (WGS) entry which is preliminary data.</text>
</comment>
<keyword evidence="4 13" id="KW-0808">Transferase</keyword>
<feature type="domain" description="MannoseP isomerase/GMP-like beta-helix" evidence="12">
    <location>
        <begin position="296"/>
        <end position="347"/>
    </location>
</feature>
<dbReference type="Proteomes" id="UP001595386">
    <property type="component" value="Unassembled WGS sequence"/>
</dbReference>
<keyword evidence="7" id="KW-0342">GTP-binding</keyword>
<dbReference type="InterPro" id="IPR049577">
    <property type="entry name" value="GMPP_N"/>
</dbReference>
<evidence type="ECO:0000313" key="14">
    <source>
        <dbReference type="Proteomes" id="UP001595386"/>
    </source>
</evidence>
<feature type="domain" description="Nucleotidyl transferase" evidence="10">
    <location>
        <begin position="4"/>
        <end position="282"/>
    </location>
</feature>
<dbReference type="SUPFAM" id="SSF53448">
    <property type="entry name" value="Nucleotide-diphospho-sugar transferases"/>
    <property type="match status" value="1"/>
</dbReference>
<dbReference type="InterPro" id="IPR006375">
    <property type="entry name" value="Man1P_GuaTrfase/Man6P_Isoase"/>
</dbReference>
<dbReference type="InterPro" id="IPR005835">
    <property type="entry name" value="NTP_transferase_dom"/>
</dbReference>
<dbReference type="RefSeq" id="WP_379758989.1">
    <property type="nucleotide sequence ID" value="NZ_JBHRSQ010000014.1"/>
</dbReference>
<dbReference type="InterPro" id="IPR001538">
    <property type="entry name" value="Man6P_isomerase-2_C"/>
</dbReference>
<comment type="similarity">
    <text evidence="2 9">Belongs to the mannose-6-phosphate isomerase type 2 family.</text>
</comment>
<dbReference type="GO" id="GO:0004476">
    <property type="term" value="F:mannose-6-phosphate isomerase activity"/>
    <property type="evidence" value="ECO:0007669"/>
    <property type="project" value="UniProtKB-EC"/>
</dbReference>
<dbReference type="CDD" id="cd02213">
    <property type="entry name" value="cupin_PMI_typeII_C"/>
    <property type="match status" value="1"/>
</dbReference>
<dbReference type="CDD" id="cd02509">
    <property type="entry name" value="GDP-M1P_Guanylyltransferase"/>
    <property type="match status" value="1"/>
</dbReference>
<name>A0ABV7B5N4_9GAMM</name>
<keyword evidence="5 13" id="KW-0548">Nucleotidyltransferase</keyword>
<sequence length="478" mass="52975">MLLPVILSGGSGSRLWPVSREHYPKQFQRFNSAKYSLLQEAALRMAGVEGADRPLVVCNEEHRFMVAEQLYVIDTTPSNIVLEPCGRNTAPALALAALCACDTHPASLMLVMPADHVIECREAFQAAVEQGKGLAESGQLVAFGIQPATPHTGYGYIRRGEMLGTGYRVDAFVEKPDRERAQAYLDSGDYLWNSGIFLFSAERYLEELQAQAPDIAEACRNAYAGRSEDLDFLRVDIEAFSACRSESIDYAVMENTQHAAVVPMDPGWSDIGAWDAIFALKRDPQREGNAIQGDVLLHDTHDSLVHSHSRLVATVGVRDLVIVETEDAVLVANRHHAQETKRIVEVLKASHRPECQAMPEVYRPWGHYRTMVLTECFQVKEIVVKPGAKLSLQMHHHRAEHWVVVQGTAGVTLGKGHGDTEDLSSFLLTEDESTYIPLGTVHRLENPGVIPLRLIEVQTGSYLGEDDIVRIDDAYGRL</sequence>
<dbReference type="InterPro" id="IPR011051">
    <property type="entry name" value="RmlC_Cupin_sf"/>
</dbReference>
<keyword evidence="6" id="KW-0547">Nucleotide-binding</keyword>
<evidence type="ECO:0000256" key="8">
    <source>
        <dbReference type="ARBA" id="ARBA00047343"/>
    </source>
</evidence>
<dbReference type="InterPro" id="IPR029044">
    <property type="entry name" value="Nucleotide-diphossugar_trans"/>
</dbReference>
<dbReference type="PANTHER" id="PTHR46390:SF1">
    <property type="entry name" value="MANNOSE-1-PHOSPHATE GUANYLYLTRANSFERASE"/>
    <property type="match status" value="1"/>
</dbReference>
<feature type="domain" description="Mannose-6-phosphate isomerase type II C-terminal" evidence="11">
    <location>
        <begin position="353"/>
        <end position="473"/>
    </location>
</feature>
<evidence type="ECO:0000259" key="11">
    <source>
        <dbReference type="Pfam" id="PF01050"/>
    </source>
</evidence>
<evidence type="ECO:0000256" key="9">
    <source>
        <dbReference type="RuleBase" id="RU004190"/>
    </source>
</evidence>
<dbReference type="Gene3D" id="3.90.550.10">
    <property type="entry name" value="Spore Coat Polysaccharide Biosynthesis Protein SpsA, Chain A"/>
    <property type="match status" value="1"/>
</dbReference>
<evidence type="ECO:0000256" key="2">
    <source>
        <dbReference type="ARBA" id="ARBA00006115"/>
    </source>
</evidence>
<proteinExistence type="inferred from homology"/>
<dbReference type="Pfam" id="PF00483">
    <property type="entry name" value="NTP_transferase"/>
    <property type="match status" value="1"/>
</dbReference>
<gene>
    <name evidence="13" type="ORF">ACFODV_10875</name>
</gene>
<evidence type="ECO:0000313" key="13">
    <source>
        <dbReference type="EMBL" id="MFC2992535.1"/>
    </source>
</evidence>
<dbReference type="Gene3D" id="2.60.120.10">
    <property type="entry name" value="Jelly Rolls"/>
    <property type="match status" value="1"/>
</dbReference>
<comment type="catalytic activity">
    <reaction evidence="8">
        <text>alpha-D-mannose 1-phosphate + GTP + H(+) = GDP-alpha-D-mannose + diphosphate</text>
        <dbReference type="Rhea" id="RHEA:15229"/>
        <dbReference type="ChEBI" id="CHEBI:15378"/>
        <dbReference type="ChEBI" id="CHEBI:33019"/>
        <dbReference type="ChEBI" id="CHEBI:37565"/>
        <dbReference type="ChEBI" id="CHEBI:57527"/>
        <dbReference type="ChEBI" id="CHEBI:58409"/>
        <dbReference type="EC" id="2.7.7.13"/>
    </reaction>
</comment>
<accession>A0ABV7B5N4</accession>
<dbReference type="NCBIfam" id="TIGR01479">
    <property type="entry name" value="GMP_PMI"/>
    <property type="match status" value="1"/>
</dbReference>
<evidence type="ECO:0000256" key="4">
    <source>
        <dbReference type="ARBA" id="ARBA00022679"/>
    </source>
</evidence>
<dbReference type="Pfam" id="PF22640">
    <property type="entry name" value="ManC_GMP_beta-helix"/>
    <property type="match status" value="1"/>
</dbReference>
<dbReference type="EC" id="2.7.7.13" evidence="3"/>